<accession>A0ABY1JQX1</accession>
<evidence type="ECO:0000313" key="2">
    <source>
        <dbReference type="Proteomes" id="UP000186666"/>
    </source>
</evidence>
<dbReference type="Proteomes" id="UP000186666">
    <property type="component" value="Unassembled WGS sequence"/>
</dbReference>
<gene>
    <name evidence="1" type="ORF">SAMN05421578_10381</name>
</gene>
<keyword evidence="2" id="KW-1185">Reference proteome</keyword>
<reference evidence="1 2" key="1">
    <citation type="submission" date="2017-01" db="EMBL/GenBank/DDBJ databases">
        <authorList>
            <person name="Varghese N."/>
            <person name="Submissions S."/>
        </authorList>
    </citation>
    <scope>NUCLEOTIDE SEQUENCE [LARGE SCALE GENOMIC DNA]</scope>
    <source>
        <strain evidence="1 2">ATCC 23464</strain>
    </source>
</reference>
<protein>
    <submittedName>
        <fullName evidence="1">Uncharacterized protein</fullName>
    </submittedName>
</protein>
<comment type="caution">
    <text evidence="1">The sequence shown here is derived from an EMBL/GenBank/DDBJ whole genome shotgun (WGS) entry which is preliminary data.</text>
</comment>
<sequence>MNNYEKNISIHIKEILDIAINVEYITVIDT</sequence>
<dbReference type="EMBL" id="FTNK01000003">
    <property type="protein sequence ID" value="SIQ62901.1"/>
    <property type="molecule type" value="Genomic_DNA"/>
</dbReference>
<proteinExistence type="predicted"/>
<name>A0ABY1JQX1_9BACL</name>
<evidence type="ECO:0000313" key="1">
    <source>
        <dbReference type="EMBL" id="SIQ62901.1"/>
    </source>
</evidence>
<organism evidence="1 2">
    <name type="scientific">Paenibacillus macquariensis</name>
    <dbReference type="NCBI Taxonomy" id="948756"/>
    <lineage>
        <taxon>Bacteria</taxon>
        <taxon>Bacillati</taxon>
        <taxon>Bacillota</taxon>
        <taxon>Bacilli</taxon>
        <taxon>Bacillales</taxon>
        <taxon>Paenibacillaceae</taxon>
        <taxon>Paenibacillus</taxon>
    </lineage>
</organism>